<dbReference type="Pfam" id="PF09857">
    <property type="entry name" value="YjhX_toxin"/>
    <property type="match status" value="1"/>
</dbReference>
<dbReference type="RefSeq" id="WP_157289187.1">
    <property type="nucleotide sequence ID" value="NZ_WQRF01000001.1"/>
</dbReference>
<dbReference type="Proteomes" id="UP000438106">
    <property type="component" value="Unassembled WGS sequence"/>
</dbReference>
<gene>
    <name evidence="1" type="ORF">GO014_03930</name>
</gene>
<sequence>MDISRDEQRVLHALAQGGRIAAIKNGRGKIIDFEFFNHDGWLMNGLTPLIFNKLKARKAIRSQAGQPYRITRRALKLARSQVDNR</sequence>
<protein>
    <submittedName>
        <fullName evidence="1">Uncharacterized protein</fullName>
    </submittedName>
</protein>
<accession>A0A7X3FP42</accession>
<dbReference type="AlphaFoldDB" id="A0A7X3FP42"/>
<proteinExistence type="predicted"/>
<dbReference type="EMBL" id="WQRF01000001">
    <property type="protein sequence ID" value="MVS98172.1"/>
    <property type="molecule type" value="Genomic_DNA"/>
</dbReference>
<evidence type="ECO:0000313" key="2">
    <source>
        <dbReference type="Proteomes" id="UP000438106"/>
    </source>
</evidence>
<dbReference type="NCBIfam" id="NF010240">
    <property type="entry name" value="PRK13687.1"/>
    <property type="match status" value="1"/>
</dbReference>
<evidence type="ECO:0000313" key="1">
    <source>
        <dbReference type="EMBL" id="MVS98172.1"/>
    </source>
</evidence>
<dbReference type="InterPro" id="IPR018654">
    <property type="entry name" value="YjhX_toxin"/>
</dbReference>
<reference evidence="1 2" key="1">
    <citation type="submission" date="2019-12" db="EMBL/GenBank/DDBJ databases">
        <title>Devosia maris sp. nov., isolated from the deep seawater.</title>
        <authorList>
            <person name="Liu Y."/>
        </authorList>
    </citation>
    <scope>NUCLEOTIDE SEQUENCE [LARGE SCALE GENOMIC DNA]</scope>
    <source>
        <strain evidence="1 2">L53-10-65</strain>
    </source>
</reference>
<keyword evidence="2" id="KW-1185">Reference proteome</keyword>
<name>A0A7X3FP42_9HYPH</name>
<comment type="caution">
    <text evidence="1">The sequence shown here is derived from an EMBL/GenBank/DDBJ whole genome shotgun (WGS) entry which is preliminary data.</text>
</comment>
<organism evidence="1 2">
    <name type="scientific">Devosia marina</name>
    <dbReference type="NCBI Taxonomy" id="2683198"/>
    <lineage>
        <taxon>Bacteria</taxon>
        <taxon>Pseudomonadati</taxon>
        <taxon>Pseudomonadota</taxon>
        <taxon>Alphaproteobacteria</taxon>
        <taxon>Hyphomicrobiales</taxon>
        <taxon>Devosiaceae</taxon>
        <taxon>Devosia</taxon>
    </lineage>
</organism>